<feature type="compositionally biased region" description="Basic and acidic residues" evidence="1">
    <location>
        <begin position="357"/>
        <end position="372"/>
    </location>
</feature>
<feature type="compositionally biased region" description="Basic and acidic residues" evidence="1">
    <location>
        <begin position="269"/>
        <end position="289"/>
    </location>
</feature>
<accession>A0A0A9HMN5</accession>
<reference evidence="2" key="1">
    <citation type="submission" date="2014-09" db="EMBL/GenBank/DDBJ databases">
        <authorList>
            <person name="Magalhaes I.L.F."/>
            <person name="Oliveira U."/>
            <person name="Santos F.R."/>
            <person name="Vidigal T.H.D.A."/>
            <person name="Brescovit A.D."/>
            <person name="Santos A.J."/>
        </authorList>
    </citation>
    <scope>NUCLEOTIDE SEQUENCE</scope>
    <source>
        <tissue evidence="2">Shoot tissue taken approximately 20 cm above the soil surface</tissue>
    </source>
</reference>
<proteinExistence type="predicted"/>
<feature type="compositionally biased region" description="Basic and acidic residues" evidence="1">
    <location>
        <begin position="311"/>
        <end position="322"/>
    </location>
</feature>
<reference evidence="2" key="2">
    <citation type="journal article" date="2015" name="Data Brief">
        <title>Shoot transcriptome of the giant reed, Arundo donax.</title>
        <authorList>
            <person name="Barrero R.A."/>
            <person name="Guerrero F.D."/>
            <person name="Moolhuijzen P."/>
            <person name="Goolsby J.A."/>
            <person name="Tidwell J."/>
            <person name="Bellgard S.E."/>
            <person name="Bellgard M.I."/>
        </authorList>
    </citation>
    <scope>NUCLEOTIDE SEQUENCE</scope>
    <source>
        <tissue evidence="2">Shoot tissue taken approximately 20 cm above the soil surface</tissue>
    </source>
</reference>
<dbReference type="EMBL" id="GBRH01161785">
    <property type="protein sequence ID" value="JAE36111.1"/>
    <property type="molecule type" value="Transcribed_RNA"/>
</dbReference>
<feature type="region of interest" description="Disordered" evidence="1">
    <location>
        <begin position="311"/>
        <end position="411"/>
    </location>
</feature>
<feature type="region of interest" description="Disordered" evidence="1">
    <location>
        <begin position="264"/>
        <end position="296"/>
    </location>
</feature>
<sequence>MDSSHTQRLHFNGNHKSISPEGTGSIIVNLHTARRRLDELCNYTGPTNLMDPLELAPSLGFWVVVIMEPKAREILDRHCRTVLGYVDMRLGNDWVKRVINNWSSASQQQLRSFDDPSYEPHDCGMPHLDYLDDMIKVFYYLHVDGYKCGLFYHAPMEPPPRQETWHHVDSGVGGGDIVVRKEPGPHNLGHITCKKRAPPKLEESLRNKKRKGLCGGGLGGPPDVPEVFTQWIWSDSNNQSCDDLINHLQGYGLEVLQSKRKPGPFLLKRLGDPEADKGDHKVAPREGSDNNKQSCPNLNVYLESMDINLQSKREPACRSHDQEGEDKDDGAPSEQADAKSKSALSDTQLKTLGDPEADNKGDHKVPPREGSDSNKQSCPNLNAYFEPMDLSLQSKREPASSFTRIARSRRG</sequence>
<evidence type="ECO:0000313" key="2">
    <source>
        <dbReference type="EMBL" id="JAE36111.1"/>
    </source>
</evidence>
<protein>
    <submittedName>
        <fullName evidence="2">Uncharacterized protein</fullName>
    </submittedName>
</protein>
<dbReference type="AlphaFoldDB" id="A0A0A9HMN5"/>
<organism evidence="2">
    <name type="scientific">Arundo donax</name>
    <name type="common">Giant reed</name>
    <name type="synonym">Donax arundinaceus</name>
    <dbReference type="NCBI Taxonomy" id="35708"/>
    <lineage>
        <taxon>Eukaryota</taxon>
        <taxon>Viridiplantae</taxon>
        <taxon>Streptophyta</taxon>
        <taxon>Embryophyta</taxon>
        <taxon>Tracheophyta</taxon>
        <taxon>Spermatophyta</taxon>
        <taxon>Magnoliopsida</taxon>
        <taxon>Liliopsida</taxon>
        <taxon>Poales</taxon>
        <taxon>Poaceae</taxon>
        <taxon>PACMAD clade</taxon>
        <taxon>Arundinoideae</taxon>
        <taxon>Arundineae</taxon>
        <taxon>Arundo</taxon>
    </lineage>
</organism>
<name>A0A0A9HMN5_ARUDO</name>
<evidence type="ECO:0000256" key="1">
    <source>
        <dbReference type="SAM" id="MobiDB-lite"/>
    </source>
</evidence>